<dbReference type="GO" id="GO:0003824">
    <property type="term" value="F:catalytic activity"/>
    <property type="evidence" value="ECO:0007669"/>
    <property type="project" value="InterPro"/>
</dbReference>
<protein>
    <submittedName>
        <fullName evidence="2">MOSC domain-containing protein</fullName>
    </submittedName>
</protein>
<evidence type="ECO:0000313" key="3">
    <source>
        <dbReference type="Proteomes" id="UP000799770"/>
    </source>
</evidence>
<dbReference type="GO" id="GO:0030151">
    <property type="term" value="F:molybdenum ion binding"/>
    <property type="evidence" value="ECO:0007669"/>
    <property type="project" value="InterPro"/>
</dbReference>
<keyword evidence="3" id="KW-1185">Reference proteome</keyword>
<dbReference type="Pfam" id="PF03476">
    <property type="entry name" value="MOSC_N"/>
    <property type="match status" value="1"/>
</dbReference>
<organism evidence="2 3">
    <name type="scientific">Lophiotrema nucula</name>
    <dbReference type="NCBI Taxonomy" id="690887"/>
    <lineage>
        <taxon>Eukaryota</taxon>
        <taxon>Fungi</taxon>
        <taxon>Dikarya</taxon>
        <taxon>Ascomycota</taxon>
        <taxon>Pezizomycotina</taxon>
        <taxon>Dothideomycetes</taxon>
        <taxon>Pleosporomycetidae</taxon>
        <taxon>Pleosporales</taxon>
        <taxon>Lophiotremataceae</taxon>
        <taxon>Lophiotrema</taxon>
    </lineage>
</organism>
<dbReference type="PANTHER" id="PTHR14237:SF34">
    <property type="entry name" value="MOSC DOMAIN PROTEIN (AFU_ORTHOLOGUE AFUA_2G07820)"/>
    <property type="match status" value="1"/>
</dbReference>
<dbReference type="SUPFAM" id="SSF50800">
    <property type="entry name" value="PK beta-barrel domain-like"/>
    <property type="match status" value="1"/>
</dbReference>
<dbReference type="PROSITE" id="PS51340">
    <property type="entry name" value="MOSC"/>
    <property type="match status" value="1"/>
</dbReference>
<dbReference type="PANTHER" id="PTHR14237">
    <property type="entry name" value="MOLYBDOPTERIN COFACTOR SULFURASE MOSC"/>
    <property type="match status" value="1"/>
</dbReference>
<dbReference type="SUPFAM" id="SSF141673">
    <property type="entry name" value="MOSC N-terminal domain-like"/>
    <property type="match status" value="1"/>
</dbReference>
<dbReference type="EMBL" id="ML977323">
    <property type="protein sequence ID" value="KAF2115534.1"/>
    <property type="molecule type" value="Genomic_DNA"/>
</dbReference>
<dbReference type="GO" id="GO:0030170">
    <property type="term" value="F:pyridoxal phosphate binding"/>
    <property type="evidence" value="ECO:0007669"/>
    <property type="project" value="InterPro"/>
</dbReference>
<proteinExistence type="predicted"/>
<dbReference type="InterPro" id="IPR011037">
    <property type="entry name" value="Pyrv_Knase-like_insert_dom_sf"/>
</dbReference>
<evidence type="ECO:0000259" key="1">
    <source>
        <dbReference type="PROSITE" id="PS51340"/>
    </source>
</evidence>
<name>A0A6A5Z8X2_9PLEO</name>
<reference evidence="2" key="1">
    <citation type="journal article" date="2020" name="Stud. Mycol.">
        <title>101 Dothideomycetes genomes: a test case for predicting lifestyles and emergence of pathogens.</title>
        <authorList>
            <person name="Haridas S."/>
            <person name="Albert R."/>
            <person name="Binder M."/>
            <person name="Bloem J."/>
            <person name="Labutti K."/>
            <person name="Salamov A."/>
            <person name="Andreopoulos B."/>
            <person name="Baker S."/>
            <person name="Barry K."/>
            <person name="Bills G."/>
            <person name="Bluhm B."/>
            <person name="Cannon C."/>
            <person name="Castanera R."/>
            <person name="Culley D."/>
            <person name="Daum C."/>
            <person name="Ezra D."/>
            <person name="Gonzalez J."/>
            <person name="Henrissat B."/>
            <person name="Kuo A."/>
            <person name="Liang C."/>
            <person name="Lipzen A."/>
            <person name="Lutzoni F."/>
            <person name="Magnuson J."/>
            <person name="Mondo S."/>
            <person name="Nolan M."/>
            <person name="Ohm R."/>
            <person name="Pangilinan J."/>
            <person name="Park H.-J."/>
            <person name="Ramirez L."/>
            <person name="Alfaro M."/>
            <person name="Sun H."/>
            <person name="Tritt A."/>
            <person name="Yoshinaga Y."/>
            <person name="Zwiers L.-H."/>
            <person name="Turgeon B."/>
            <person name="Goodwin S."/>
            <person name="Spatafora J."/>
            <person name="Crous P."/>
            <person name="Grigoriev I."/>
        </authorList>
    </citation>
    <scope>NUCLEOTIDE SEQUENCE</scope>
    <source>
        <strain evidence="2">CBS 627.86</strain>
    </source>
</reference>
<dbReference type="Pfam" id="PF03473">
    <property type="entry name" value="MOSC"/>
    <property type="match status" value="1"/>
</dbReference>
<dbReference type="OrthoDB" id="17255at2759"/>
<gene>
    <name evidence="2" type="ORF">BDV96DRAFT_82185</name>
</gene>
<feature type="domain" description="MOSC" evidence="1">
    <location>
        <begin position="147"/>
        <end position="316"/>
    </location>
</feature>
<dbReference type="InterPro" id="IPR005302">
    <property type="entry name" value="MoCF_Sase_C"/>
</dbReference>
<accession>A0A6A5Z8X2</accession>
<sequence length="331" mass="37117">MMKISKIYVYPIKSLRPTPVSEAVASQYGFDHDRRFMLLKVKDDGSYQNMHVGAGFPQMTLFLTNISPLETDGNSVGLIHVDYKPPKPAESRSMKVPLRPSTENLHAIEVNMHNSPCKAFKMPAEYSRWFSDCFGFDVILAYLGDNLRTVRFEEMKPSQGGWISSISSTILGASSPNTPQIGFADCAPYLLVSKTSLDDVSSRLEGEEEMDVTKFRPNIVIEGAENAWDEDYWGKIKIGDTELNLEHNCVRCKSINVDYNTGEPGTGVSGSVLKKMQKDRRVDMGAKYSPVFGRYGYWSPKHGTKTFRVGDEVSITQVNPERTVWSWKGLG</sequence>
<dbReference type="Proteomes" id="UP000799770">
    <property type="component" value="Unassembled WGS sequence"/>
</dbReference>
<evidence type="ECO:0000313" key="2">
    <source>
        <dbReference type="EMBL" id="KAF2115534.1"/>
    </source>
</evidence>
<dbReference type="AlphaFoldDB" id="A0A6A5Z8X2"/>
<dbReference type="InterPro" id="IPR005303">
    <property type="entry name" value="MOCOS_middle"/>
</dbReference>